<dbReference type="InterPro" id="IPR035986">
    <property type="entry name" value="PKD_dom_sf"/>
</dbReference>
<comment type="caution">
    <text evidence="2">The sequence shown here is derived from an EMBL/GenBank/DDBJ whole genome shotgun (WGS) entry which is preliminary data.</text>
</comment>
<feature type="domain" description="PKD" evidence="1">
    <location>
        <begin position="887"/>
        <end position="934"/>
    </location>
</feature>
<dbReference type="InterPro" id="IPR013783">
    <property type="entry name" value="Ig-like_fold"/>
</dbReference>
<accession>A0ABV3ZQ75</accession>
<dbReference type="EMBL" id="JAULBC010000013">
    <property type="protein sequence ID" value="MEX6691083.1"/>
    <property type="molecule type" value="Genomic_DNA"/>
</dbReference>
<dbReference type="Proteomes" id="UP001560573">
    <property type="component" value="Unassembled WGS sequence"/>
</dbReference>
<dbReference type="InterPro" id="IPR000601">
    <property type="entry name" value="PKD_dom"/>
</dbReference>
<protein>
    <submittedName>
        <fullName evidence="2">PKD domain-containing protein</fullName>
    </submittedName>
</protein>
<dbReference type="Pfam" id="PF13585">
    <property type="entry name" value="CHU_C"/>
    <property type="match status" value="1"/>
</dbReference>
<dbReference type="Pfam" id="PF25778">
    <property type="entry name" value="DUF7948"/>
    <property type="match status" value="1"/>
</dbReference>
<name>A0ABV3ZQ75_9BACT</name>
<dbReference type="SUPFAM" id="SSF49299">
    <property type="entry name" value="PKD domain"/>
    <property type="match status" value="4"/>
</dbReference>
<keyword evidence="3" id="KW-1185">Reference proteome</keyword>
<reference evidence="2 3" key="1">
    <citation type="submission" date="2023-07" db="EMBL/GenBank/DDBJ databases">
        <authorList>
            <person name="Lian W.-H."/>
        </authorList>
    </citation>
    <scope>NUCLEOTIDE SEQUENCE [LARGE SCALE GENOMIC DNA]</scope>
    <source>
        <strain evidence="2 3">SYSU DXS3180</strain>
    </source>
</reference>
<dbReference type="InterPro" id="IPR022409">
    <property type="entry name" value="PKD/Chitinase_dom"/>
</dbReference>
<dbReference type="PROSITE" id="PS50093">
    <property type="entry name" value="PKD"/>
    <property type="match status" value="4"/>
</dbReference>
<evidence type="ECO:0000259" key="1">
    <source>
        <dbReference type="PROSITE" id="PS50093"/>
    </source>
</evidence>
<feature type="domain" description="PKD" evidence="1">
    <location>
        <begin position="1050"/>
        <end position="1117"/>
    </location>
</feature>
<dbReference type="InterPro" id="IPR052918">
    <property type="entry name" value="Motility_Chemotaxis_Reg"/>
</dbReference>
<proteinExistence type="predicted"/>
<dbReference type="PANTHER" id="PTHR35580">
    <property type="entry name" value="CELL SURFACE GLYCOPROTEIN (S-LAYER PROTEIN)-LIKE PROTEIN"/>
    <property type="match status" value="1"/>
</dbReference>
<dbReference type="SMART" id="SM00089">
    <property type="entry name" value="PKD"/>
    <property type="match status" value="4"/>
</dbReference>
<feature type="domain" description="PKD" evidence="1">
    <location>
        <begin position="980"/>
        <end position="1014"/>
    </location>
</feature>
<evidence type="ECO:0000313" key="3">
    <source>
        <dbReference type="Proteomes" id="UP001560573"/>
    </source>
</evidence>
<dbReference type="Gene3D" id="2.60.40.10">
    <property type="entry name" value="Immunoglobulins"/>
    <property type="match status" value="4"/>
</dbReference>
<organism evidence="2 3">
    <name type="scientific">Danxiaibacter flavus</name>
    <dbReference type="NCBI Taxonomy" id="3049108"/>
    <lineage>
        <taxon>Bacteria</taxon>
        <taxon>Pseudomonadati</taxon>
        <taxon>Bacteroidota</taxon>
        <taxon>Chitinophagia</taxon>
        <taxon>Chitinophagales</taxon>
        <taxon>Chitinophagaceae</taxon>
        <taxon>Danxiaibacter</taxon>
    </lineage>
</organism>
<dbReference type="NCBIfam" id="TIGR04131">
    <property type="entry name" value="Bac_Flav_CTERM"/>
    <property type="match status" value="1"/>
</dbReference>
<evidence type="ECO:0000313" key="2">
    <source>
        <dbReference type="EMBL" id="MEX6691083.1"/>
    </source>
</evidence>
<dbReference type="PANTHER" id="PTHR35580:SF1">
    <property type="entry name" value="PHYTASE-LIKE DOMAIN-CONTAINING PROTEIN"/>
    <property type="match status" value="1"/>
</dbReference>
<sequence length="1205" mass="130332">MKLLTHIVVFISLLTSAKSIGQSIEFVENKGQWDKSVKYKGNLNGGAFYLTSTGYRVVLTNPDDMRKLAEYYHGGFSSDSSFQTARASAVANNKLSLRAHAYEVKFVNASQNIFCEPDKPLTSVNNYFIGNDSTKWAKNCKIYQAVTYRNIYPNVDLRYYMDNDALKYDLVVNPGGDINKIALQFDGVNRIDIKNQNLVVSTSVGEVAELKPYTYQSSVNGRAEINSKYVIINNNTVTFRIENYDRTKPLIIDPTLVFSTFSGSRDDNWGYTATYDGGGNFYGAGIVFGTGWPVSNGSFETTFGGGVQEDNLGPLDIGIIKLSPNGTQRVYATYLGGAGNEQPHSLIVDNKGELVAVGRTSSKDFPTSVALYGSGGASDIFITKFTADGGSIVGSRLFGGSGPDGVNISPKYADAVKGASSTRRNYGDDARSEVIVDAQNNIYLASCTQSKDFPITSNAFQKTFGGGMQDGVFIKTSADLSTVITSTYFGGSDNDAAFVLALSPITNNILVGGATGSSDFPGVGSVGINTAYQGGECDGFVSLLSNDGHTLIRTTYAGTGGNDLVYGVQFDKFGYPYIMGSTTGTWPVVNAAFSQPNGRQFISKLKQDLSGFEYSTVFGKGQAEPDISPVAFLVDRCENVYVSGWGGSTDKNMGYPTAYTNGLSITPDAIQKTTDGSDFYFFVLQKDAVAQLYGSYFGQQGGFGDHVDGGTSRFDKQGVIYNAICANCNKQGIFPTMPGNVWSPSNPSNSGARCNLAMVKVAFELAGIASGIQSSIDGVPRDTAGCVPLKVDFKDTIGIAKQYIWNFGDGSASVTTTTPQTSHTYQKLGLFNVMLIAIDSSACNIADTSYLNILVRKDRAIISAQAIKLPPCDSLRFEFQNNSTSPAGVPFDNHSFIWDFGDGSPTITTGTQSVFHSYASPGKYTISLQMIDTAFCNYPETDSIPLRIAANVKAQFVTPPSGCAPYDAVFTNTSMAGQQYLWDFGDGAVSTEEDPVHTYFKPGEYTVKLKVTDSSTCNIVDSTQYHIIVSPKPTAMFTYSPLQPQANTPFVFTNSSENANSYKWLFGDDDSLITIKKDPLSYVFPRSGNFRVILIAINQYGCADTTSATLQAIVEPLVDVPNAFTPNGDGSNDIVRVRGYGIEKMSWKIFNRWGTLVFQSASSTIGWDGKYKGQLQPQDVYTYILDVIFSDGTKAQKRGDITLLR</sequence>
<gene>
    <name evidence="2" type="ORF">QTN47_26475</name>
</gene>
<dbReference type="RefSeq" id="WP_369332499.1">
    <property type="nucleotide sequence ID" value="NZ_JAULBC010000013.1"/>
</dbReference>
<dbReference type="InterPro" id="IPR057708">
    <property type="entry name" value="DUF7948"/>
</dbReference>
<dbReference type="CDD" id="cd00146">
    <property type="entry name" value="PKD"/>
    <property type="match status" value="3"/>
</dbReference>
<dbReference type="InterPro" id="IPR026341">
    <property type="entry name" value="T9SS_type_B"/>
</dbReference>
<dbReference type="Pfam" id="PF18911">
    <property type="entry name" value="PKD_4"/>
    <property type="match status" value="4"/>
</dbReference>
<feature type="domain" description="PKD" evidence="1">
    <location>
        <begin position="803"/>
        <end position="840"/>
    </location>
</feature>